<evidence type="ECO:0000313" key="2">
    <source>
        <dbReference type="EMBL" id="AZS31336.1"/>
    </source>
</evidence>
<sequence length="70" mass="7603">MMKTFGRIGWICMVAVAAILMFASCGNSQKNKVQSGKQVQEPVGTVVEESEVVVEVDSITPDSITQNTKR</sequence>
<protein>
    <recommendedName>
        <fullName evidence="4">Efflux RND transporter periplasmic adaptor subunit</fullName>
    </recommendedName>
</protein>
<evidence type="ECO:0000313" key="3">
    <source>
        <dbReference type="Proteomes" id="UP000270673"/>
    </source>
</evidence>
<keyword evidence="3" id="KW-1185">Reference proteome</keyword>
<dbReference type="KEGG" id="buy:D8S85_18480"/>
<dbReference type="EMBL" id="CP032819">
    <property type="protein sequence ID" value="AZS31336.1"/>
    <property type="molecule type" value="Genomic_DNA"/>
</dbReference>
<dbReference type="OrthoDB" id="1099492at2"/>
<dbReference type="RefSeq" id="WP_106481882.1">
    <property type="nucleotide sequence ID" value="NZ_CP032819.1"/>
</dbReference>
<dbReference type="AlphaFoldDB" id="A0A3Q9ITC7"/>
<evidence type="ECO:0000256" key="1">
    <source>
        <dbReference type="SAM" id="SignalP"/>
    </source>
</evidence>
<proteinExistence type="predicted"/>
<dbReference type="Proteomes" id="UP000270673">
    <property type="component" value="Chromosome"/>
</dbReference>
<keyword evidence="1" id="KW-0732">Signal</keyword>
<dbReference type="PROSITE" id="PS51257">
    <property type="entry name" value="PROKAR_LIPOPROTEIN"/>
    <property type="match status" value="1"/>
</dbReference>
<gene>
    <name evidence="2" type="ORF">D8S85_18480</name>
</gene>
<evidence type="ECO:0008006" key="4">
    <source>
        <dbReference type="Google" id="ProtNLM"/>
    </source>
</evidence>
<name>A0A3Q9ITC7_9BACT</name>
<organism evidence="2 3">
    <name type="scientific">Butyricimonas faecalis</name>
    <dbReference type="NCBI Taxonomy" id="2093856"/>
    <lineage>
        <taxon>Bacteria</taxon>
        <taxon>Pseudomonadati</taxon>
        <taxon>Bacteroidota</taxon>
        <taxon>Bacteroidia</taxon>
        <taxon>Bacteroidales</taxon>
        <taxon>Odoribacteraceae</taxon>
        <taxon>Butyricimonas</taxon>
    </lineage>
</organism>
<feature type="chain" id="PRO_5018537331" description="Efflux RND transporter periplasmic adaptor subunit" evidence="1">
    <location>
        <begin position="24"/>
        <end position="70"/>
    </location>
</feature>
<reference evidence="2 3" key="1">
    <citation type="submission" date="2018-10" db="EMBL/GenBank/DDBJ databases">
        <title>Butyricimonas faecalis sp. nov., isolated from human faeces and emended description of the genus Butyricimonas.</title>
        <authorList>
            <person name="Le Roy T."/>
            <person name="Van der Smissen P."/>
            <person name="Paquot A."/>
            <person name="Delzenne N."/>
            <person name="Muccioli G."/>
            <person name="Collet J.-F."/>
            <person name="Cani P.D."/>
        </authorList>
    </citation>
    <scope>NUCLEOTIDE SEQUENCE [LARGE SCALE GENOMIC DNA]</scope>
    <source>
        <strain evidence="2 3">H184</strain>
    </source>
</reference>
<accession>A0A3Q9ITC7</accession>
<feature type="signal peptide" evidence="1">
    <location>
        <begin position="1"/>
        <end position="23"/>
    </location>
</feature>